<dbReference type="EMBL" id="JAKJLQ010000030">
    <property type="protein sequence ID" value="MDF6103756.1"/>
    <property type="molecule type" value="Genomic_DNA"/>
</dbReference>
<organism evidence="1 2">
    <name type="scientific">Gordonia hongkongensis</name>
    <dbReference type="NCBI Taxonomy" id="1701090"/>
    <lineage>
        <taxon>Bacteria</taxon>
        <taxon>Bacillati</taxon>
        <taxon>Actinomycetota</taxon>
        <taxon>Actinomycetes</taxon>
        <taxon>Mycobacteriales</taxon>
        <taxon>Gordoniaceae</taxon>
        <taxon>Gordonia</taxon>
    </lineage>
</organism>
<dbReference type="Proteomes" id="UP001152308">
    <property type="component" value="Unassembled WGS sequence"/>
</dbReference>
<proteinExistence type="predicted"/>
<name>A0ABT6C083_9ACTN</name>
<reference evidence="1" key="1">
    <citation type="journal article" date="2022" name="Data Brief">
        <title>Draft genome sequence data of Gordonia hongkongensis strain EUFUS-Z928 isolated from the octocoral Eunicea fusca.</title>
        <authorList>
            <person name="Sanchez-Suarez J."/>
            <person name="Diaz L."/>
            <person name="Melo-Bolivar J."/>
            <person name="Villamil L."/>
        </authorList>
    </citation>
    <scope>NUCLEOTIDE SEQUENCE</scope>
    <source>
        <strain evidence="1">EUFUS-Z928</strain>
    </source>
</reference>
<comment type="caution">
    <text evidence="1">The sequence shown here is derived from an EMBL/GenBank/DDBJ whole genome shotgun (WGS) entry which is preliminary data.</text>
</comment>
<evidence type="ECO:0000313" key="2">
    <source>
        <dbReference type="Proteomes" id="UP001152308"/>
    </source>
</evidence>
<evidence type="ECO:0000313" key="1">
    <source>
        <dbReference type="EMBL" id="MDF6103756.1"/>
    </source>
</evidence>
<gene>
    <name evidence="1" type="ORF">L2299_22225</name>
</gene>
<protein>
    <recommendedName>
        <fullName evidence="3">A-factor biosynthesis hotdog domain-containing protein</fullName>
    </recommendedName>
</protein>
<reference evidence="1" key="2">
    <citation type="submission" date="2022-01" db="EMBL/GenBank/DDBJ databases">
        <authorList>
            <person name="Sanchez-Suarez J."/>
            <person name="Villamil L."/>
            <person name="Diaz L.E."/>
        </authorList>
    </citation>
    <scope>NUCLEOTIDE SEQUENCE</scope>
    <source>
        <strain evidence="1">EUFUS-Z928</strain>
    </source>
</reference>
<keyword evidence="2" id="KW-1185">Reference proteome</keyword>
<accession>A0ABT6C083</accession>
<sequence length="158" mass="16706">MTRSFDTATWGTPLRTVGPDVVAGDLSLRAESLHRKIAFYLDADGEPVCQSLCPAGVFFPTLVTRITSAVVTHDRVVVHIDAALPLHSALLDVAFPGSHLAGAAMVDITVVDLSRHRRTLHAEAPAHLTVTGTIALALSPVIPTRATDPRTASRSVTA</sequence>
<dbReference type="RefSeq" id="WP_238994993.1">
    <property type="nucleotide sequence ID" value="NZ_CBDRND010000023.1"/>
</dbReference>
<evidence type="ECO:0008006" key="3">
    <source>
        <dbReference type="Google" id="ProtNLM"/>
    </source>
</evidence>